<name>A0ABD3F4G2_9STRA</name>
<accession>A0ABD3F4G2</accession>
<proteinExistence type="predicted"/>
<evidence type="ECO:0008006" key="3">
    <source>
        <dbReference type="Google" id="ProtNLM"/>
    </source>
</evidence>
<reference evidence="1 2" key="1">
    <citation type="submission" date="2024-09" db="EMBL/GenBank/DDBJ databases">
        <title>Genome sequencing and assembly of Phytophthora oleae, isolate VK10A, causative agent of rot of olive drupes.</title>
        <authorList>
            <person name="Conti Taguali S."/>
            <person name="Riolo M."/>
            <person name="La Spada F."/>
            <person name="Cacciola S.O."/>
            <person name="Dionisio G."/>
        </authorList>
    </citation>
    <scope>NUCLEOTIDE SEQUENCE [LARGE SCALE GENOMIC DNA]</scope>
    <source>
        <strain evidence="1 2">VK10A</strain>
    </source>
</reference>
<dbReference type="Proteomes" id="UP001632037">
    <property type="component" value="Unassembled WGS sequence"/>
</dbReference>
<dbReference type="SUPFAM" id="SSF50729">
    <property type="entry name" value="PH domain-like"/>
    <property type="match status" value="1"/>
</dbReference>
<evidence type="ECO:0000313" key="1">
    <source>
        <dbReference type="EMBL" id="KAL3661154.1"/>
    </source>
</evidence>
<evidence type="ECO:0000313" key="2">
    <source>
        <dbReference type="Proteomes" id="UP001632037"/>
    </source>
</evidence>
<keyword evidence="2" id="KW-1185">Reference proteome</keyword>
<comment type="caution">
    <text evidence="1">The sequence shown here is derived from an EMBL/GenBank/DDBJ whole genome shotgun (WGS) entry which is preliminary data.</text>
</comment>
<dbReference type="EMBL" id="JBIMZQ010000037">
    <property type="protein sequence ID" value="KAL3661154.1"/>
    <property type="molecule type" value="Genomic_DNA"/>
</dbReference>
<gene>
    <name evidence="1" type="ORF">V7S43_013763</name>
</gene>
<dbReference type="AlphaFoldDB" id="A0ABD3F4G2"/>
<organism evidence="1 2">
    <name type="scientific">Phytophthora oleae</name>
    <dbReference type="NCBI Taxonomy" id="2107226"/>
    <lineage>
        <taxon>Eukaryota</taxon>
        <taxon>Sar</taxon>
        <taxon>Stramenopiles</taxon>
        <taxon>Oomycota</taxon>
        <taxon>Peronosporomycetes</taxon>
        <taxon>Peronosporales</taxon>
        <taxon>Peronosporaceae</taxon>
        <taxon>Phytophthora</taxon>
    </lineage>
</organism>
<sequence length="161" mass="18745">MGVEQKLKESTAPQLTGWVYWLRDPVRSPDCWTKVFAVVDHAFLWIFQRKESAPQSLLVQVAVGKVFRDEGRVLRVIDPSGEELCLCLYDDVALERWTERLSEAASLTAAFFRTSKLEVGDLPRWSNYRGTLEDYNRVSKRTRCKDAVAQLIRRWKKHVEE</sequence>
<protein>
    <recommendedName>
        <fullName evidence="3">PH domain-containing protein</fullName>
    </recommendedName>
</protein>